<keyword evidence="13" id="KW-1185">Reference proteome</keyword>
<dbReference type="FunFam" id="3.10.10.10:FF:000007">
    <property type="entry name" value="Retrovirus-related Pol polyprotein from transposon 17.6-like Protein"/>
    <property type="match status" value="1"/>
</dbReference>
<dbReference type="GO" id="GO:0004519">
    <property type="term" value="F:endonuclease activity"/>
    <property type="evidence" value="ECO:0007669"/>
    <property type="project" value="UniProtKB-KW"/>
</dbReference>
<keyword evidence="7" id="KW-0378">Hydrolase</keyword>
<dbReference type="InterPro" id="IPR001584">
    <property type="entry name" value="Integrase_cat-core"/>
</dbReference>
<keyword evidence="8" id="KW-0695">RNA-directed DNA polymerase</keyword>
<evidence type="ECO:0000256" key="7">
    <source>
        <dbReference type="ARBA" id="ARBA00022801"/>
    </source>
</evidence>
<evidence type="ECO:0000256" key="5">
    <source>
        <dbReference type="ARBA" id="ARBA00022722"/>
    </source>
</evidence>
<evidence type="ECO:0000256" key="6">
    <source>
        <dbReference type="ARBA" id="ARBA00022759"/>
    </source>
</evidence>
<sequence length="1200" mass="134700">MDFSGVYNCDIRIRTRIRPIQTHHGRTRQLLTVRVCGRGDGQHIPRADGAEPRQDNPLEQLIGNPLFQAMARAPAVNAVGNCRLPAFWRSDPDLWFLQVEAQFNIHQVTSDSTRFNMILTVLDPETISEVSDIIRAPPAQDKYTTLKDAIVARLTDSPDTQLHKLLGTIELGDKKPSQLLLQMRTLAGARASNDILRRLDRGVLLVPREIRRRGRAVQRLARVFTPQGPSGKLGVLTLHSAPAVSITIERRLYVTDRTHKIRFLIDSGSVLSILLRTVVRKPLQRKTLELQAANGTTIATYGQHSLTLNLGLRRPFEWAFTIARVDVAIIGADLLSHFGLLIDLRNRRLLDNQTSLSTSCQVGPAPQVHTISVAATGVPVGPCVDAYDAILAEFASDKARPGEMATIVDFPVQHRIVTSGQPVFARPRRLAGDRLAAAKAEFKKLLDRGIIRPSSSQWASPLHLVPKPGNTWRITGDYRLLNARTQPDRHPLPIIEDLLQESVGKVFSVVDLYKAFYQIPVAEEDISKTAVTTPFGLFEFVGMPLGLRNSAQTFQRTMNYLLRDLDFVRCYQDDILVLSASHEQHLQHLRELLTILKRARLFVNWEKCQIGRSEVVFAGYLISERGFEPPAAKVEAIARFPKPSDSTQLRRFIGMLNFTADACLALQSSCLPSRIFSEDCRRKRRSLHGALKQTRHSSASSRLWLQRHASSTSSRASTPRSSTRPVTRTQWRTLCLASTRLRCQRLNSAQISAEQQKDEQLPHLRGKARLKLHDVVIDGLSLVCVEHKNGLKPYLPESLRRQPFDTAHTLSHPSGRATAKRVALLYFWPSMNKDIVRWAKQCVPCQQAKVHRHNRAELGNFVTPDGRFDHIHLDIVKMPLHQGFQNCLTMIDRYTRWPQAIPIADMSAPTVARAFYDGWISFFGTPLTITTDQGAQFDGKLLAELCKLVGAKHVHTSPYHPQSNSMVERLHRTLKAALKCSPETPWTLALPGVLLGLRTTFKEDLQASPAEMVFGTSLRIPGELMMQQDTDKTPPSDFVLALRRLFKAIRPVPASRHAQHRPFVFADLATCDYVFRRVDSIRKPLEQPYTGPHKVIRRINERTFVVDVNGVAKTLSTDQLKPAYLDNANPQPKPDQPTTTRSTQEQDDTQHSATQRVRFSLPAQNAQSIGRGVAVAPGNSSPVTRRSRRQLGLPPNERDS</sequence>
<evidence type="ECO:0000259" key="11">
    <source>
        <dbReference type="PROSITE" id="PS50994"/>
    </source>
</evidence>
<dbReference type="Pfam" id="PF00078">
    <property type="entry name" value="RVT_1"/>
    <property type="match status" value="1"/>
</dbReference>
<evidence type="ECO:0000256" key="2">
    <source>
        <dbReference type="ARBA" id="ARBA00022670"/>
    </source>
</evidence>
<dbReference type="GO" id="GO:0006508">
    <property type="term" value="P:proteolysis"/>
    <property type="evidence" value="ECO:0007669"/>
    <property type="project" value="UniProtKB-KW"/>
</dbReference>
<dbReference type="InterPro" id="IPR000477">
    <property type="entry name" value="RT_dom"/>
</dbReference>
<keyword evidence="4" id="KW-0548">Nucleotidyltransferase</keyword>
<dbReference type="SUPFAM" id="SSF56672">
    <property type="entry name" value="DNA/RNA polymerases"/>
    <property type="match status" value="1"/>
</dbReference>
<dbReference type="InterPro" id="IPR041588">
    <property type="entry name" value="Integrase_H2C2"/>
</dbReference>
<dbReference type="GO" id="GO:0015074">
    <property type="term" value="P:DNA integration"/>
    <property type="evidence" value="ECO:0007669"/>
    <property type="project" value="InterPro"/>
</dbReference>
<name>A0A6H5I8K8_9HYME</name>
<dbReference type="GO" id="GO:0003964">
    <property type="term" value="F:RNA-directed DNA polymerase activity"/>
    <property type="evidence" value="ECO:0007669"/>
    <property type="project" value="UniProtKB-KW"/>
</dbReference>
<keyword evidence="2" id="KW-0645">Protease</keyword>
<evidence type="ECO:0000256" key="9">
    <source>
        <dbReference type="SAM" id="MobiDB-lite"/>
    </source>
</evidence>
<dbReference type="PROSITE" id="PS50994">
    <property type="entry name" value="INTEGRASE"/>
    <property type="match status" value="1"/>
</dbReference>
<dbReference type="SUPFAM" id="SSF50630">
    <property type="entry name" value="Acid proteases"/>
    <property type="match status" value="1"/>
</dbReference>
<feature type="region of interest" description="Disordered" evidence="9">
    <location>
        <begin position="688"/>
        <end position="726"/>
    </location>
</feature>
<dbReference type="EMBL" id="CADCXV010000698">
    <property type="protein sequence ID" value="CAB0033062.1"/>
    <property type="molecule type" value="Genomic_DNA"/>
</dbReference>
<evidence type="ECO:0000313" key="12">
    <source>
        <dbReference type="EMBL" id="CAB0033062.1"/>
    </source>
</evidence>
<dbReference type="GO" id="GO:0008233">
    <property type="term" value="F:peptidase activity"/>
    <property type="evidence" value="ECO:0007669"/>
    <property type="project" value="UniProtKB-KW"/>
</dbReference>
<feature type="compositionally biased region" description="Low complexity" evidence="9">
    <location>
        <begin position="707"/>
        <end position="726"/>
    </location>
</feature>
<dbReference type="Gene3D" id="2.40.70.10">
    <property type="entry name" value="Acid Proteases"/>
    <property type="match status" value="1"/>
</dbReference>
<dbReference type="SUPFAM" id="SSF53098">
    <property type="entry name" value="Ribonuclease H-like"/>
    <property type="match status" value="1"/>
</dbReference>
<dbReference type="InterPro" id="IPR043502">
    <property type="entry name" value="DNA/RNA_pol_sf"/>
</dbReference>
<proteinExistence type="predicted"/>
<evidence type="ECO:0000256" key="3">
    <source>
        <dbReference type="ARBA" id="ARBA00022679"/>
    </source>
</evidence>
<dbReference type="Gene3D" id="3.30.420.10">
    <property type="entry name" value="Ribonuclease H-like superfamily/Ribonuclease H"/>
    <property type="match status" value="1"/>
</dbReference>
<keyword evidence="5" id="KW-0540">Nuclease</keyword>
<feature type="compositionally biased region" description="Polar residues" evidence="9">
    <location>
        <begin position="1151"/>
        <end position="1168"/>
    </location>
</feature>
<keyword evidence="6" id="KW-0255">Endonuclease</keyword>
<dbReference type="GO" id="GO:0042575">
    <property type="term" value="C:DNA polymerase complex"/>
    <property type="evidence" value="ECO:0007669"/>
    <property type="project" value="UniProtKB-ARBA"/>
</dbReference>
<dbReference type="PANTHER" id="PTHR37984">
    <property type="entry name" value="PROTEIN CBG26694"/>
    <property type="match status" value="1"/>
</dbReference>
<protein>
    <recommendedName>
        <fullName evidence="1">RNA-directed DNA polymerase</fullName>
        <ecNumber evidence="1">2.7.7.49</ecNumber>
    </recommendedName>
</protein>
<dbReference type="EC" id="2.7.7.49" evidence="1"/>
<dbReference type="FunFam" id="3.30.420.10:FF:000032">
    <property type="entry name" value="Retrovirus-related Pol polyprotein from transposon 297-like Protein"/>
    <property type="match status" value="1"/>
</dbReference>
<dbReference type="InterPro" id="IPR043128">
    <property type="entry name" value="Rev_trsase/Diguanyl_cyclase"/>
</dbReference>
<evidence type="ECO:0000256" key="4">
    <source>
        <dbReference type="ARBA" id="ARBA00022695"/>
    </source>
</evidence>
<dbReference type="CDD" id="cd01647">
    <property type="entry name" value="RT_LTR"/>
    <property type="match status" value="1"/>
</dbReference>
<dbReference type="Gene3D" id="3.30.70.270">
    <property type="match status" value="1"/>
</dbReference>
<feature type="domain" description="Reverse transcriptase" evidence="10">
    <location>
        <begin position="446"/>
        <end position="622"/>
    </location>
</feature>
<feature type="domain" description="Integrase catalytic" evidence="11">
    <location>
        <begin position="860"/>
        <end position="1029"/>
    </location>
</feature>
<dbReference type="Pfam" id="PF23055">
    <property type="entry name" value="DUF7041"/>
    <property type="match status" value="1"/>
</dbReference>
<dbReference type="Pfam" id="PF17921">
    <property type="entry name" value="Integrase_H2C2"/>
    <property type="match status" value="1"/>
</dbReference>
<dbReference type="CDD" id="cd06094">
    <property type="entry name" value="RP_Saci_like"/>
    <property type="match status" value="1"/>
</dbReference>
<evidence type="ECO:0000313" key="13">
    <source>
        <dbReference type="Proteomes" id="UP000479190"/>
    </source>
</evidence>
<evidence type="ECO:0000256" key="8">
    <source>
        <dbReference type="ARBA" id="ARBA00022918"/>
    </source>
</evidence>
<dbReference type="PROSITE" id="PS50878">
    <property type="entry name" value="RT_POL"/>
    <property type="match status" value="1"/>
</dbReference>
<organism evidence="12 13">
    <name type="scientific">Trichogramma brassicae</name>
    <dbReference type="NCBI Taxonomy" id="86971"/>
    <lineage>
        <taxon>Eukaryota</taxon>
        <taxon>Metazoa</taxon>
        <taxon>Ecdysozoa</taxon>
        <taxon>Arthropoda</taxon>
        <taxon>Hexapoda</taxon>
        <taxon>Insecta</taxon>
        <taxon>Pterygota</taxon>
        <taxon>Neoptera</taxon>
        <taxon>Endopterygota</taxon>
        <taxon>Hymenoptera</taxon>
        <taxon>Apocrita</taxon>
        <taxon>Proctotrupomorpha</taxon>
        <taxon>Chalcidoidea</taxon>
        <taxon>Trichogrammatidae</taxon>
        <taxon>Trichogramma</taxon>
    </lineage>
</organism>
<dbReference type="InterPro" id="IPR055469">
    <property type="entry name" value="DUF7041"/>
</dbReference>
<dbReference type="PANTHER" id="PTHR37984:SF5">
    <property type="entry name" value="PROTEIN NYNRIN-LIKE"/>
    <property type="match status" value="1"/>
</dbReference>
<dbReference type="InterPro" id="IPR012337">
    <property type="entry name" value="RNaseH-like_sf"/>
</dbReference>
<dbReference type="Gene3D" id="1.10.340.70">
    <property type="match status" value="1"/>
</dbReference>
<dbReference type="InterPro" id="IPR036397">
    <property type="entry name" value="RNaseH_sf"/>
</dbReference>
<gene>
    <name evidence="12" type="ORF">TBRA_LOCUS4982</name>
</gene>
<evidence type="ECO:0000259" key="10">
    <source>
        <dbReference type="PROSITE" id="PS50878"/>
    </source>
</evidence>
<evidence type="ECO:0000256" key="1">
    <source>
        <dbReference type="ARBA" id="ARBA00012493"/>
    </source>
</evidence>
<dbReference type="Proteomes" id="UP000479190">
    <property type="component" value="Unassembled WGS sequence"/>
</dbReference>
<dbReference type="Gene3D" id="3.10.10.10">
    <property type="entry name" value="HIV Type 1 Reverse Transcriptase, subunit A, domain 1"/>
    <property type="match status" value="1"/>
</dbReference>
<dbReference type="Pfam" id="PF00665">
    <property type="entry name" value="rve"/>
    <property type="match status" value="1"/>
</dbReference>
<reference evidence="12 13" key="1">
    <citation type="submission" date="2020-02" db="EMBL/GenBank/DDBJ databases">
        <authorList>
            <person name="Ferguson B K."/>
        </authorList>
    </citation>
    <scope>NUCLEOTIDE SEQUENCE [LARGE SCALE GENOMIC DNA]</scope>
</reference>
<dbReference type="FunFam" id="2.40.70.10:FF:000130">
    <property type="entry name" value="Retrovirus-related Pol polyprotein from transposon opus-like Protein"/>
    <property type="match status" value="1"/>
</dbReference>
<dbReference type="InterPro" id="IPR034132">
    <property type="entry name" value="RP_Saci-like"/>
</dbReference>
<dbReference type="GO" id="GO:0003676">
    <property type="term" value="F:nucleic acid binding"/>
    <property type="evidence" value="ECO:0007669"/>
    <property type="project" value="InterPro"/>
</dbReference>
<dbReference type="InterPro" id="IPR021109">
    <property type="entry name" value="Peptidase_aspartic_dom_sf"/>
</dbReference>
<dbReference type="AlphaFoldDB" id="A0A6H5I8K8"/>
<keyword evidence="3" id="KW-0808">Transferase</keyword>
<accession>A0A6H5I8K8</accession>
<feature type="region of interest" description="Disordered" evidence="9">
    <location>
        <begin position="1121"/>
        <end position="1200"/>
    </location>
</feature>
<dbReference type="InterPro" id="IPR050951">
    <property type="entry name" value="Retrovirus_Pol_polyprotein"/>
</dbReference>
<dbReference type="OrthoDB" id="7695055at2759"/>